<dbReference type="RefSeq" id="XP_016764266.1">
    <property type="nucleotide sequence ID" value="XM_016909574.1"/>
</dbReference>
<comment type="subcellular location">
    <subcellularLocation>
        <location evidence="1">Mitochondrion</location>
    </subcellularLocation>
</comment>
<dbReference type="GO" id="GO:0005739">
    <property type="term" value="C:mitochondrion"/>
    <property type="evidence" value="ECO:0007669"/>
    <property type="project" value="UniProtKB-SubCell"/>
</dbReference>
<evidence type="ECO:0000256" key="3">
    <source>
        <dbReference type="ARBA" id="ARBA00023128"/>
    </source>
</evidence>
<dbReference type="OMA" id="NYYMEAK"/>
<evidence type="ECO:0000313" key="6">
    <source>
        <dbReference type="Proteomes" id="UP000016931"/>
    </source>
</evidence>
<dbReference type="Proteomes" id="UP000016931">
    <property type="component" value="Unassembled WGS sequence"/>
</dbReference>
<evidence type="ECO:0000256" key="4">
    <source>
        <dbReference type="SAM" id="MobiDB-lite"/>
    </source>
</evidence>
<dbReference type="InterPro" id="IPR011990">
    <property type="entry name" value="TPR-like_helical_dom_sf"/>
</dbReference>
<name>M3DEC3_SPHMS</name>
<keyword evidence="6" id="KW-1185">Reference proteome</keyword>
<dbReference type="AlphaFoldDB" id="M3DEC3"/>
<dbReference type="HOGENOM" id="CLU_350259_0_0_1"/>
<accession>M3DEC3</accession>
<evidence type="ECO:0000256" key="2">
    <source>
        <dbReference type="ARBA" id="ARBA00022946"/>
    </source>
</evidence>
<feature type="compositionally biased region" description="Polar residues" evidence="4">
    <location>
        <begin position="133"/>
        <end position="145"/>
    </location>
</feature>
<feature type="region of interest" description="Disordered" evidence="4">
    <location>
        <begin position="61"/>
        <end position="110"/>
    </location>
</feature>
<dbReference type="GeneID" id="27906711"/>
<gene>
    <name evidence="5" type="ORF">SEPMUDRAFT_61742</name>
</gene>
<dbReference type="Pfam" id="PF12921">
    <property type="entry name" value="ATP13"/>
    <property type="match status" value="1"/>
</dbReference>
<dbReference type="eggNOG" id="ENOG502SN7Z">
    <property type="taxonomic scope" value="Eukaryota"/>
</dbReference>
<feature type="compositionally biased region" description="Polar residues" evidence="4">
    <location>
        <begin position="71"/>
        <end position="82"/>
    </location>
</feature>
<dbReference type="InterPro" id="IPR024319">
    <property type="entry name" value="ATPase_expression_mit"/>
</dbReference>
<reference evidence="5 6" key="1">
    <citation type="journal article" date="2012" name="PLoS Pathog.">
        <title>Diverse lifestyles and strategies of plant pathogenesis encoded in the genomes of eighteen Dothideomycetes fungi.</title>
        <authorList>
            <person name="Ohm R.A."/>
            <person name="Feau N."/>
            <person name="Henrissat B."/>
            <person name="Schoch C.L."/>
            <person name="Horwitz B.A."/>
            <person name="Barry K.W."/>
            <person name="Condon B.J."/>
            <person name="Copeland A.C."/>
            <person name="Dhillon B."/>
            <person name="Glaser F."/>
            <person name="Hesse C.N."/>
            <person name="Kosti I."/>
            <person name="LaButti K."/>
            <person name="Lindquist E.A."/>
            <person name="Lucas S."/>
            <person name="Salamov A.A."/>
            <person name="Bradshaw R.E."/>
            <person name="Ciuffetti L."/>
            <person name="Hamelin R.C."/>
            <person name="Kema G.H.J."/>
            <person name="Lawrence C."/>
            <person name="Scott J.A."/>
            <person name="Spatafora J.W."/>
            <person name="Turgeon B.G."/>
            <person name="de Wit P.J.G.M."/>
            <person name="Zhong S."/>
            <person name="Goodwin S.B."/>
            <person name="Grigoriev I.V."/>
        </authorList>
    </citation>
    <scope>NUCLEOTIDE SEQUENCE [LARGE SCALE GENOMIC DNA]</scope>
    <source>
        <strain evidence="5 6">SO2202</strain>
    </source>
</reference>
<sequence>MLFFLLGRTGHRESRRVLQVVWNIGQGQGKRADGASHKPTLAQRRGYGDDVLKWPGQHVLRDDDDARDAGSKSTWGLSWDNNTGRDRREHLGHPEGEGDEGDEGDAILPQNRTRDDLLGIESQLDLWERFESETAQGPYTPAQKQTEADEEAPEPAILTNSLLDVDYKNELQPALDKRASDLVIRCLYAAAQVHDQDFLASISAPMFSQILELLEPNQFVAKLGTAHIELSTALAASMNIAPMREVAFEYNKTLLRILKDRRSTGHIPTLDDYVLLLRSARLLGSHKMAGIVWRSLLKDGIQPDTRCFNHYMASLVWNGMHSAGSRHKVRAIPFFMMARSAAHRDRRFSNYRVGDRGVKEETMKAFGEMLAFGAVADHESFQILITACARDGDIATVKAILQRVWGIDVQSIMEGKDEATIAPKSFSDDSPIRPQSSLLFALAHAFGINNDVPSALRVVDFVARHYELEITSEIWNQLFEWTFVLAHQRRPDAPENAGKLPIGSVLGLWETMTGPPYFIKPTLGMYSRLISNLVDRKYTSKIIEVMREAMPLHRADADAAHKARRRLAAAVQEGKPVDDIEMSRKEWEYTRMIHARNVFWLRRWVRQILTSLNIRNVFDGGKAKFLDELPRVLWEWRRYAPRKVQYEIASGFIDLEFHEERDASRRRSADRLHPLKEKSRRYVGNDWAVEHKMSDKNLEEREQRRCSKAAAREEQNFRRLVGGHLAKEFGSAL</sequence>
<protein>
    <submittedName>
        <fullName evidence="5">Uncharacterized protein</fullName>
    </submittedName>
</protein>
<proteinExistence type="predicted"/>
<feature type="compositionally biased region" description="Basic and acidic residues" evidence="4">
    <location>
        <begin position="83"/>
        <end position="96"/>
    </location>
</feature>
<feature type="region of interest" description="Disordered" evidence="4">
    <location>
        <begin position="133"/>
        <end position="154"/>
    </location>
</feature>
<evidence type="ECO:0000313" key="5">
    <source>
        <dbReference type="EMBL" id="EMF16145.1"/>
    </source>
</evidence>
<organism evidence="5 6">
    <name type="scientific">Sphaerulina musiva (strain SO2202)</name>
    <name type="common">Poplar stem canker fungus</name>
    <name type="synonym">Septoria musiva</name>
    <dbReference type="NCBI Taxonomy" id="692275"/>
    <lineage>
        <taxon>Eukaryota</taxon>
        <taxon>Fungi</taxon>
        <taxon>Dikarya</taxon>
        <taxon>Ascomycota</taxon>
        <taxon>Pezizomycotina</taxon>
        <taxon>Dothideomycetes</taxon>
        <taxon>Dothideomycetidae</taxon>
        <taxon>Mycosphaerellales</taxon>
        <taxon>Mycosphaerellaceae</taxon>
        <taxon>Sphaerulina</taxon>
    </lineage>
</organism>
<keyword evidence="2" id="KW-0809">Transit peptide</keyword>
<dbReference type="STRING" id="692275.M3DEC3"/>
<keyword evidence="3" id="KW-0496">Mitochondrion</keyword>
<evidence type="ECO:0000256" key="1">
    <source>
        <dbReference type="ARBA" id="ARBA00004173"/>
    </source>
</evidence>
<dbReference type="EMBL" id="KB456261">
    <property type="protein sequence ID" value="EMF16145.1"/>
    <property type="molecule type" value="Genomic_DNA"/>
</dbReference>
<dbReference type="Gene3D" id="1.25.40.10">
    <property type="entry name" value="Tetratricopeptide repeat domain"/>
    <property type="match status" value="1"/>
</dbReference>
<dbReference type="OrthoDB" id="185373at2759"/>